<dbReference type="Gene3D" id="2.40.10.10">
    <property type="entry name" value="Trypsin-like serine proteases"/>
    <property type="match status" value="1"/>
</dbReference>
<keyword evidence="5" id="KW-1185">Reference proteome</keyword>
<name>A0A182QY42_9DIPT</name>
<evidence type="ECO:0000313" key="5">
    <source>
        <dbReference type="Proteomes" id="UP000075886"/>
    </source>
</evidence>
<dbReference type="PANTHER" id="PTHR24260:SF136">
    <property type="entry name" value="GH08193P-RELATED"/>
    <property type="match status" value="1"/>
</dbReference>
<dbReference type="GO" id="GO:0004252">
    <property type="term" value="F:serine-type endopeptidase activity"/>
    <property type="evidence" value="ECO:0007669"/>
    <property type="project" value="InterPro"/>
</dbReference>
<dbReference type="CDD" id="cd00190">
    <property type="entry name" value="Tryp_SPc"/>
    <property type="match status" value="1"/>
</dbReference>
<dbReference type="GO" id="GO:0006508">
    <property type="term" value="P:proteolysis"/>
    <property type="evidence" value="ECO:0007669"/>
    <property type="project" value="InterPro"/>
</dbReference>
<dbReference type="VEuPathDB" id="VectorBase:AFAF019189"/>
<dbReference type="AlphaFoldDB" id="A0A182QY42"/>
<dbReference type="SUPFAM" id="SSF50494">
    <property type="entry name" value="Trypsin-like serine proteases"/>
    <property type="match status" value="1"/>
</dbReference>
<dbReference type="InterPro" id="IPR009003">
    <property type="entry name" value="Peptidase_S1_PA"/>
</dbReference>
<dbReference type="InterPro" id="IPR001314">
    <property type="entry name" value="Peptidase_S1A"/>
</dbReference>
<dbReference type="FunFam" id="2.40.10.10:FF:000068">
    <property type="entry name" value="transmembrane protease serine 2"/>
    <property type="match status" value="1"/>
</dbReference>
<proteinExistence type="inferred from homology"/>
<evidence type="ECO:0000259" key="3">
    <source>
        <dbReference type="PROSITE" id="PS50240"/>
    </source>
</evidence>
<dbReference type="PROSITE" id="PS00134">
    <property type="entry name" value="TRYPSIN_HIS"/>
    <property type="match status" value="1"/>
</dbReference>
<reference evidence="4" key="2">
    <citation type="submission" date="2020-05" db="UniProtKB">
        <authorList>
            <consortium name="EnsemblMetazoa"/>
        </authorList>
    </citation>
    <scope>IDENTIFICATION</scope>
    <source>
        <strain evidence="4">FAR1</strain>
    </source>
</reference>
<comment type="similarity">
    <text evidence="2">Belongs to the peptidase S1 family. CLIP subfamily.</text>
</comment>
<dbReference type="InterPro" id="IPR001254">
    <property type="entry name" value="Trypsin_dom"/>
</dbReference>
<dbReference type="STRING" id="69004.A0A182QY42"/>
<dbReference type="EnsemblMetazoa" id="AFAF019189-RA">
    <property type="protein sequence ID" value="AFAF019189-PA"/>
    <property type="gene ID" value="AFAF019189"/>
</dbReference>
<evidence type="ECO:0000313" key="4">
    <source>
        <dbReference type="EnsemblMetazoa" id="AFAF019189-PA"/>
    </source>
</evidence>
<dbReference type="SMART" id="SM00020">
    <property type="entry name" value="Tryp_SPc"/>
    <property type="match status" value="1"/>
</dbReference>
<dbReference type="InterPro" id="IPR051333">
    <property type="entry name" value="CLIP_Serine_Protease"/>
</dbReference>
<dbReference type="EMBL" id="AXCN02000879">
    <property type="status" value="NOT_ANNOTATED_CDS"/>
    <property type="molecule type" value="Genomic_DNA"/>
</dbReference>
<organism evidence="4 5">
    <name type="scientific">Anopheles farauti</name>
    <dbReference type="NCBI Taxonomy" id="69004"/>
    <lineage>
        <taxon>Eukaryota</taxon>
        <taxon>Metazoa</taxon>
        <taxon>Ecdysozoa</taxon>
        <taxon>Arthropoda</taxon>
        <taxon>Hexapoda</taxon>
        <taxon>Insecta</taxon>
        <taxon>Pterygota</taxon>
        <taxon>Neoptera</taxon>
        <taxon>Endopterygota</taxon>
        <taxon>Diptera</taxon>
        <taxon>Nematocera</taxon>
        <taxon>Culicoidea</taxon>
        <taxon>Culicidae</taxon>
        <taxon>Anophelinae</taxon>
        <taxon>Anopheles</taxon>
    </lineage>
</organism>
<feature type="domain" description="Peptidase S1" evidence="3">
    <location>
        <begin position="1"/>
        <end position="223"/>
    </location>
</feature>
<accession>A0A182QY42</accession>
<dbReference type="PROSITE" id="PS50240">
    <property type="entry name" value="TRYPSIN_DOM"/>
    <property type="match status" value="1"/>
</dbReference>
<evidence type="ECO:0000256" key="1">
    <source>
        <dbReference type="ARBA" id="ARBA00023157"/>
    </source>
</evidence>
<evidence type="ECO:0000256" key="2">
    <source>
        <dbReference type="ARBA" id="ARBA00024195"/>
    </source>
</evidence>
<keyword evidence="1" id="KW-1015">Disulfide bond</keyword>
<sequence length="305" mass="33707">MEYQCGGSIVDERTIVTAAHCVTNLNGAISRRLISVRVGHTNLKEQNEYTQAHEVESLIVYPGFGKNSIANDIALIKLTNSIAMSNYVQPVCLWTMANELHSIVGQNGTTVGFGLMENDVQSDRLKQALVGIVDPLVCISSYRQVYGTHLTTEMFCGKGQHGVSACNGDSGGGMFLNVGGRWFLRGLVSFIPERDKTNLCDSTQHTVYTDVAKYVGWMRQYVDERVLPDESAIEVDYEEKMRLFDFATCGELQATNARYDRFPPWTGLVHASSNLLDTDRSCLVTLVSQSYAIGPAHCFPNDGVR</sequence>
<dbReference type="PANTHER" id="PTHR24260">
    <property type="match status" value="1"/>
</dbReference>
<dbReference type="PRINTS" id="PR00722">
    <property type="entry name" value="CHYMOTRYPSIN"/>
</dbReference>
<dbReference type="InterPro" id="IPR018114">
    <property type="entry name" value="TRYPSIN_HIS"/>
</dbReference>
<dbReference type="Pfam" id="PF00089">
    <property type="entry name" value="Trypsin"/>
    <property type="match status" value="1"/>
</dbReference>
<dbReference type="InterPro" id="IPR043504">
    <property type="entry name" value="Peptidase_S1_PA_chymotrypsin"/>
</dbReference>
<protein>
    <recommendedName>
        <fullName evidence="3">Peptidase S1 domain-containing protein</fullName>
    </recommendedName>
</protein>
<reference evidence="5" key="1">
    <citation type="submission" date="2014-01" db="EMBL/GenBank/DDBJ databases">
        <title>The Genome Sequence of Anopheles farauti FAR1 (V2).</title>
        <authorList>
            <consortium name="The Broad Institute Genomics Platform"/>
            <person name="Neafsey D.E."/>
            <person name="Besansky N."/>
            <person name="Howell P."/>
            <person name="Walton C."/>
            <person name="Young S.K."/>
            <person name="Zeng Q."/>
            <person name="Gargeya S."/>
            <person name="Fitzgerald M."/>
            <person name="Haas B."/>
            <person name="Abouelleil A."/>
            <person name="Allen A.W."/>
            <person name="Alvarado L."/>
            <person name="Arachchi H.M."/>
            <person name="Berlin A.M."/>
            <person name="Chapman S.B."/>
            <person name="Gainer-Dewar J."/>
            <person name="Goldberg J."/>
            <person name="Griggs A."/>
            <person name="Gujja S."/>
            <person name="Hansen M."/>
            <person name="Howarth C."/>
            <person name="Imamovic A."/>
            <person name="Ireland A."/>
            <person name="Larimer J."/>
            <person name="McCowan C."/>
            <person name="Murphy C."/>
            <person name="Pearson M."/>
            <person name="Poon T.W."/>
            <person name="Priest M."/>
            <person name="Roberts A."/>
            <person name="Saif S."/>
            <person name="Shea T."/>
            <person name="Sisk P."/>
            <person name="Sykes S."/>
            <person name="Wortman J."/>
            <person name="Nusbaum C."/>
            <person name="Birren B."/>
        </authorList>
    </citation>
    <scope>NUCLEOTIDE SEQUENCE [LARGE SCALE GENOMIC DNA]</scope>
    <source>
        <strain evidence="5">FAR1</strain>
    </source>
</reference>
<dbReference type="Proteomes" id="UP000075886">
    <property type="component" value="Unassembled WGS sequence"/>
</dbReference>